<dbReference type="PANTHER" id="PTHR47485">
    <property type="entry name" value="THYLAKOID LUMENAL 17.4 KDA PROTEIN, CHLOROPLASTIC"/>
    <property type="match status" value="1"/>
</dbReference>
<evidence type="ECO:0000256" key="1">
    <source>
        <dbReference type="ARBA" id="ARBA00022737"/>
    </source>
</evidence>
<evidence type="ECO:0000313" key="3">
    <source>
        <dbReference type="Proteomes" id="UP001050975"/>
    </source>
</evidence>
<proteinExistence type="predicted"/>
<dbReference type="Pfam" id="PF00805">
    <property type="entry name" value="Pentapeptide"/>
    <property type="match status" value="2"/>
</dbReference>
<dbReference type="Proteomes" id="UP001050975">
    <property type="component" value="Unassembled WGS sequence"/>
</dbReference>
<dbReference type="EMBL" id="BLAY01000145">
    <property type="protein sequence ID" value="GET42036.1"/>
    <property type="molecule type" value="Genomic_DNA"/>
</dbReference>
<reference evidence="2" key="1">
    <citation type="submission" date="2019-10" db="EMBL/GenBank/DDBJ databases">
        <title>Draft genome sequece of Microseira wollei NIES-4236.</title>
        <authorList>
            <person name="Yamaguchi H."/>
            <person name="Suzuki S."/>
            <person name="Kawachi M."/>
        </authorList>
    </citation>
    <scope>NUCLEOTIDE SEQUENCE</scope>
    <source>
        <strain evidence="2">NIES-4236</strain>
    </source>
</reference>
<keyword evidence="3" id="KW-1185">Reference proteome</keyword>
<protein>
    <submittedName>
        <fullName evidence="2">Pentapeptide repeat protein</fullName>
    </submittedName>
</protein>
<dbReference type="Gene3D" id="2.160.20.80">
    <property type="entry name" value="E3 ubiquitin-protein ligase SopA"/>
    <property type="match status" value="1"/>
</dbReference>
<comment type="caution">
    <text evidence="2">The sequence shown here is derived from an EMBL/GenBank/DDBJ whole genome shotgun (WGS) entry which is preliminary data.</text>
</comment>
<dbReference type="AlphaFoldDB" id="A0AAV3XKA8"/>
<sequence>MPLLESENKYPDCLSMKLEAIPVTDQQELDLYLTLEFNQQWESLLGGRVKFGLKGGELKLKSEGGEFSLASGELIDAFCQVTTKDLNENPVWVFEVKPLKGLLHQVKLGTLKVTEKPCRFAASFEVSPPDISVTDAEGLWRHDISPNQHAVIERKLVVFLSSAKLQPYLSQAQLCYECSPSFSAVENSSNLEQLQELIHHISEAKTNDFLELAQIAALDLTRDFAGGNLLGANLSKVDLSGANLCRTNLRGADLTDADLSEANLSGAILSGADLSGAYLENADLSYTDLHRASLALANLGGADLCGANLRETNLSNANLSGANVKSAQFGNNPGLSQELKQNLSQRGAIFEDL</sequence>
<dbReference type="PANTHER" id="PTHR47485:SF1">
    <property type="entry name" value="THYLAKOID LUMENAL 17.4 KDA PROTEIN, CHLOROPLASTIC"/>
    <property type="match status" value="1"/>
</dbReference>
<gene>
    <name evidence="2" type="ORF">MiSe_68500</name>
</gene>
<organism evidence="2 3">
    <name type="scientific">Microseira wollei NIES-4236</name>
    <dbReference type="NCBI Taxonomy" id="2530354"/>
    <lineage>
        <taxon>Bacteria</taxon>
        <taxon>Bacillati</taxon>
        <taxon>Cyanobacteriota</taxon>
        <taxon>Cyanophyceae</taxon>
        <taxon>Oscillatoriophycideae</taxon>
        <taxon>Aerosakkonematales</taxon>
        <taxon>Aerosakkonemataceae</taxon>
        <taxon>Microseira</taxon>
    </lineage>
</organism>
<name>A0AAV3XKA8_9CYAN</name>
<dbReference type="InterPro" id="IPR001646">
    <property type="entry name" value="5peptide_repeat"/>
</dbReference>
<evidence type="ECO:0000313" key="2">
    <source>
        <dbReference type="EMBL" id="GET42036.1"/>
    </source>
</evidence>
<accession>A0AAV3XKA8</accession>
<dbReference type="RefSeq" id="WP_226588935.1">
    <property type="nucleotide sequence ID" value="NZ_BLAY01000145.1"/>
</dbReference>
<keyword evidence="1" id="KW-0677">Repeat</keyword>
<dbReference type="SUPFAM" id="SSF141571">
    <property type="entry name" value="Pentapeptide repeat-like"/>
    <property type="match status" value="1"/>
</dbReference>